<dbReference type="Gene3D" id="2.30.29.30">
    <property type="entry name" value="Pleckstrin-homology domain (PH domain)/Phosphotyrosine-binding domain (PTB)"/>
    <property type="match status" value="1"/>
</dbReference>
<dbReference type="GeneTree" id="ENSGT00940000159692"/>
<feature type="coiled-coil region" evidence="1">
    <location>
        <begin position="624"/>
        <end position="710"/>
    </location>
</feature>
<feature type="compositionally biased region" description="Polar residues" evidence="2">
    <location>
        <begin position="792"/>
        <end position="810"/>
    </location>
</feature>
<reference evidence="4" key="2">
    <citation type="submission" date="2025-08" db="UniProtKB">
        <authorList>
            <consortium name="Ensembl"/>
        </authorList>
    </citation>
    <scope>IDENTIFICATION</scope>
</reference>
<feature type="region of interest" description="Disordered" evidence="2">
    <location>
        <begin position="223"/>
        <end position="399"/>
    </location>
</feature>
<sequence>MLKFRADRRVSHNERRNTFLNPVTGQIPEENNQFDLQRSALDMSNKATSKRPAAVSSESSNHTMVSEPPQERTNGRTSRSSRKGIAFGKRSNSMKRNPSAAVTKSGWLFKQASSGVKQWNKRWFVLVDRCLFYYKDEKEESILGSIPLLSFRVAAVQPSDNISRKYTFKVTVCWMEETPGNNKKSLSPQAEHAGIRTYFFSAENSEEQETWIQAMGEAARVQIPPAQRHEKIDSENIPPSKNHHRSISARDSAKAEPEAKTRGEGDGRGSEKTERKQERVESKKEPMVKANGIVSQDIPSEPGSPYPEASRMPAGVERPAQPNGWQYASPSRPGSMAFPQHDSETAVTHRSFAPRTNPEKIAQRKSSMTQLQQWVNLRRGAPSSEELQSPTRFYPMSRRAPDYYPPYSPQYSEDYQYYPPGVRPDSICSMPAYERVSPQWTVDDKRHSFRNSGSYQLRDWKEQPSYGRQDVPIWIPGPTRPPVYYDEMDAASDSLRRMSLQPRSRSVPRSPSQGSYSRARVYSPVRSPSARFERVPPRSEEIYAEPTSYMMRRSVSSPKYDYLGDRRHVPAGMFPFNYPASPTVHDKMVSHFPEAYREALHTYKISEQDTDKLLGKLCEQNKVMREQERLVQQLRAEKESLESALMGTHQELEMFGSQPAYPEKLLHKKESLQNQLINIRVELSQASTALANSTIEYENLEGEVSTLHDDLWEQLNLDIQNEMLNRQIQKEIWRIQDVMEGLRKNNPSRGTDTAKHRVTLGPSGTYSSNSPASPLSSASLTSPLSPFSLVSGSQSSPTKQGSTESKSSYEQSKKDHHRTSASHSAAEPGLLQTRQDQDVDKQVALNKVGIVPPRTKSPMDDDITPTSGVVRRSASTLSNGLNSRDRPKSAVFSNEVKTKMSVEEQIDRMKRHQSGSMKEKRRSLQLPANQQQADSPVSKAPASYKVVRRHRSIHEVDISDLEAALRSEDTGKMYETPREEIARLRKMELEPEHYDVDISKELSTPDKVLIPERYVELEPDSPLSPEEMKEKQKKVERIKTLIAKSSLQNVVPLSEGEVDVSQDPETQLQEQEKRIEISCALAAEASRRGRMLSGKVQTHTMLQERLGNRVHASPKEGLWFPLVSFPGHILFCLSI</sequence>
<gene>
    <name evidence="4" type="primary">PLEKHA6</name>
</gene>
<dbReference type="FunFam" id="2.30.29.30:FF:000083">
    <property type="entry name" value="Pleckstrin homology domain-containing family A member 5"/>
    <property type="match status" value="1"/>
</dbReference>
<dbReference type="Pfam" id="PF00169">
    <property type="entry name" value="PH"/>
    <property type="match status" value="1"/>
</dbReference>
<feature type="region of interest" description="Disordered" evidence="2">
    <location>
        <begin position="873"/>
        <end position="892"/>
    </location>
</feature>
<accession>A0A803SX31</accession>
<feature type="region of interest" description="Disordered" evidence="2">
    <location>
        <begin position="1"/>
        <end position="31"/>
    </location>
</feature>
<feature type="compositionally biased region" description="Basic and acidic residues" evidence="2">
    <location>
        <begin position="1"/>
        <end position="17"/>
    </location>
</feature>
<keyword evidence="5" id="KW-1185">Reference proteome</keyword>
<dbReference type="CDD" id="cd13248">
    <property type="entry name" value="PH_PEPP1_2_3"/>
    <property type="match status" value="1"/>
</dbReference>
<feature type="compositionally biased region" description="Polar residues" evidence="2">
    <location>
        <begin position="926"/>
        <end position="935"/>
    </location>
</feature>
<evidence type="ECO:0000313" key="5">
    <source>
        <dbReference type="Proteomes" id="UP000001646"/>
    </source>
</evidence>
<dbReference type="InterPro" id="IPR011993">
    <property type="entry name" value="PH-like_dom_sf"/>
</dbReference>
<feature type="compositionally biased region" description="Polar residues" evidence="2">
    <location>
        <begin position="873"/>
        <end position="882"/>
    </location>
</feature>
<dbReference type="PANTHER" id="PTHR12752:SF5">
    <property type="entry name" value="PLECKSTRIN HOMOLOGY DOMAIN-CONTAINING FAMILY A MEMBER 6"/>
    <property type="match status" value="1"/>
</dbReference>
<evidence type="ECO:0000313" key="4">
    <source>
        <dbReference type="Ensembl" id="ENSACAP00000027521.1"/>
    </source>
</evidence>
<dbReference type="SMART" id="SM00233">
    <property type="entry name" value="PH"/>
    <property type="match status" value="1"/>
</dbReference>
<protein>
    <submittedName>
        <fullName evidence="4">Pleckstrin homology domain containing A6</fullName>
    </submittedName>
</protein>
<feature type="region of interest" description="Disordered" evidence="2">
    <location>
        <begin position="903"/>
        <end position="945"/>
    </location>
</feature>
<feature type="compositionally biased region" description="Low complexity" evidence="2">
    <location>
        <begin position="502"/>
        <end position="512"/>
    </location>
</feature>
<reference evidence="4 5" key="1">
    <citation type="submission" date="2009-12" db="EMBL/GenBank/DDBJ databases">
        <title>The Genome Sequence of Anolis carolinensis (Green Anole Lizard).</title>
        <authorList>
            <consortium name="The Genome Sequencing Platform"/>
            <person name="Di Palma F."/>
            <person name="Alfoldi J."/>
            <person name="Heiman D."/>
            <person name="Young S."/>
            <person name="Grabherr M."/>
            <person name="Johnson J."/>
            <person name="Lander E.S."/>
            <person name="Lindblad-Toh K."/>
        </authorList>
    </citation>
    <scope>NUCLEOTIDE SEQUENCE [LARGE SCALE GENOMIC DNA]</scope>
    <source>
        <strain evidence="4 5">JBL SC #1</strain>
    </source>
</reference>
<dbReference type="Ensembl" id="ENSACAT00000055230.1">
    <property type="protein sequence ID" value="ENSACAP00000027521.1"/>
    <property type="gene ID" value="ENSACAG00000007602.4"/>
</dbReference>
<dbReference type="PROSITE" id="PS50003">
    <property type="entry name" value="PH_DOMAIN"/>
    <property type="match status" value="1"/>
</dbReference>
<feature type="region of interest" description="Disordered" evidence="2">
    <location>
        <begin position="743"/>
        <end position="836"/>
    </location>
</feature>
<feature type="region of interest" description="Disordered" evidence="2">
    <location>
        <begin position="43"/>
        <end position="97"/>
    </location>
</feature>
<evidence type="ECO:0000256" key="1">
    <source>
        <dbReference type="SAM" id="Coils"/>
    </source>
</evidence>
<feature type="compositionally biased region" description="Basic residues" evidence="2">
    <location>
        <begin position="909"/>
        <end position="923"/>
    </location>
</feature>
<dbReference type="InterPro" id="IPR001849">
    <property type="entry name" value="PH_domain"/>
</dbReference>
<dbReference type="InterPro" id="IPR040392">
    <property type="entry name" value="PKHA4-7_PH"/>
</dbReference>
<feature type="region of interest" description="Disordered" evidence="2">
    <location>
        <begin position="497"/>
        <end position="522"/>
    </location>
</feature>
<dbReference type="Proteomes" id="UP000001646">
    <property type="component" value="Chromosome 4"/>
</dbReference>
<proteinExistence type="predicted"/>
<evidence type="ECO:0000259" key="3">
    <source>
        <dbReference type="PROSITE" id="PS50003"/>
    </source>
</evidence>
<dbReference type="Bgee" id="ENSACAG00000007602">
    <property type="expression patterns" value="Expressed in testis and 10 other cell types or tissues"/>
</dbReference>
<dbReference type="PANTHER" id="PTHR12752">
    <property type="entry name" value="PHOSPHOINOSITOL 3-PHOSPHATE-BINDING PROTEIN"/>
    <property type="match status" value="1"/>
</dbReference>
<organism evidence="4 5">
    <name type="scientific">Anolis carolinensis</name>
    <name type="common">Green anole</name>
    <name type="synonym">American chameleon</name>
    <dbReference type="NCBI Taxonomy" id="28377"/>
    <lineage>
        <taxon>Eukaryota</taxon>
        <taxon>Metazoa</taxon>
        <taxon>Chordata</taxon>
        <taxon>Craniata</taxon>
        <taxon>Vertebrata</taxon>
        <taxon>Euteleostomi</taxon>
        <taxon>Lepidosauria</taxon>
        <taxon>Squamata</taxon>
        <taxon>Bifurcata</taxon>
        <taxon>Unidentata</taxon>
        <taxon>Episquamata</taxon>
        <taxon>Toxicofera</taxon>
        <taxon>Iguania</taxon>
        <taxon>Dactyloidae</taxon>
        <taxon>Anolis</taxon>
    </lineage>
</organism>
<name>A0A803SX31_ANOCA</name>
<dbReference type="SUPFAM" id="SSF50729">
    <property type="entry name" value="PH domain-like"/>
    <property type="match status" value="1"/>
</dbReference>
<dbReference type="Pfam" id="PF25541">
    <property type="entry name" value="TBCA_PH"/>
    <property type="match status" value="1"/>
</dbReference>
<dbReference type="InterPro" id="IPR057971">
    <property type="entry name" value="PKHA4-7_TBCA"/>
</dbReference>
<reference evidence="4" key="3">
    <citation type="submission" date="2025-09" db="UniProtKB">
        <authorList>
            <consortium name="Ensembl"/>
        </authorList>
    </citation>
    <scope>IDENTIFICATION</scope>
</reference>
<feature type="compositionally biased region" description="Basic and acidic residues" evidence="2">
    <location>
        <begin position="251"/>
        <end position="287"/>
    </location>
</feature>
<evidence type="ECO:0000256" key="2">
    <source>
        <dbReference type="SAM" id="MobiDB-lite"/>
    </source>
</evidence>
<feature type="compositionally biased region" description="Polar residues" evidence="2">
    <location>
        <begin position="18"/>
        <end position="31"/>
    </location>
</feature>
<feature type="compositionally biased region" description="Low complexity" evidence="2">
    <location>
        <begin position="767"/>
        <end position="791"/>
    </location>
</feature>
<feature type="compositionally biased region" description="Polar residues" evidence="2">
    <location>
        <begin position="364"/>
        <end position="375"/>
    </location>
</feature>
<keyword evidence="1" id="KW-0175">Coiled coil</keyword>
<dbReference type="AlphaFoldDB" id="A0A803SX31"/>
<feature type="domain" description="PH" evidence="3">
    <location>
        <begin position="101"/>
        <end position="220"/>
    </location>
</feature>